<dbReference type="PANTHER" id="PTHR35586:SF1">
    <property type="entry name" value="SLL1691 PROTEIN"/>
    <property type="match status" value="1"/>
</dbReference>
<dbReference type="InterPro" id="IPR025587">
    <property type="entry name" value="DUF4351"/>
</dbReference>
<reference evidence="3" key="1">
    <citation type="submission" date="2015-07" db="EMBL/GenBank/DDBJ databases">
        <title>Complete genome sequence and phylogenetic analysis of Limnochorda pilosa.</title>
        <authorList>
            <person name="Watanabe M."/>
            <person name="Kojima H."/>
            <person name="Fukui M."/>
        </authorList>
    </citation>
    <scope>NUCLEOTIDE SEQUENCE [LARGE SCALE GENOMIC DNA]</scope>
    <source>
        <strain evidence="3">HC45</strain>
    </source>
</reference>
<accession>A0A0K2SM79</accession>
<dbReference type="RefSeq" id="WP_068138252.1">
    <property type="nucleotide sequence ID" value="NZ_AP014924.1"/>
</dbReference>
<proteinExistence type="predicted"/>
<evidence type="ECO:0000259" key="1">
    <source>
        <dbReference type="Pfam" id="PF14261"/>
    </source>
</evidence>
<dbReference type="STRING" id="1555112.LIP_2382"/>
<name>A0A0K2SM79_LIMPI</name>
<dbReference type="Pfam" id="PF14261">
    <property type="entry name" value="DUF4351"/>
    <property type="match status" value="1"/>
</dbReference>
<evidence type="ECO:0000313" key="2">
    <source>
        <dbReference type="EMBL" id="BAS28223.1"/>
    </source>
</evidence>
<keyword evidence="3" id="KW-1185">Reference proteome</keyword>
<dbReference type="PATRIC" id="fig|1555112.3.peg.2428"/>
<dbReference type="PANTHER" id="PTHR35586">
    <property type="entry name" value="SLL1691 PROTEIN"/>
    <property type="match status" value="1"/>
</dbReference>
<reference evidence="3" key="2">
    <citation type="journal article" date="2016" name="Int. J. Syst. Evol. Microbiol.">
        <title>Complete genome sequence and cell structure of Limnochorda pilosa, a Gram-negative spore-former within the phylum Firmicutes.</title>
        <authorList>
            <person name="Watanabe M."/>
            <person name="Kojima H."/>
            <person name="Fukui M."/>
        </authorList>
    </citation>
    <scope>NUCLEOTIDE SEQUENCE [LARGE SCALE GENOMIC DNA]</scope>
    <source>
        <strain evidence="3">HC45</strain>
    </source>
</reference>
<dbReference type="KEGG" id="lpil:LIP_2382"/>
<organism evidence="2 3">
    <name type="scientific">Limnochorda pilosa</name>
    <dbReference type="NCBI Taxonomy" id="1555112"/>
    <lineage>
        <taxon>Bacteria</taxon>
        <taxon>Bacillati</taxon>
        <taxon>Bacillota</taxon>
        <taxon>Limnochordia</taxon>
        <taxon>Limnochordales</taxon>
        <taxon>Limnochordaceae</taxon>
        <taxon>Limnochorda</taxon>
    </lineage>
</organism>
<sequence length="317" mass="36846">MAIDHDRLFKVVLSEFPLEFLGLFVRSLLRRNAITRVEPVDTQLFSDLPGGERRHADLVLKLESEDPERGPGLVHVEIQSQPQSTFAQRMFAYSFRLHEKYWLPVFPIALFTYPRSGGERSLYDARMMGPRLCGPLLPYYTIHLQGLDWHRFRRKRNPVAAALMARMRRRSGEAVEVKLQCLRSMLRLHLTDDQAALLWGFVDTYVPLDAEEVRRYNQIREGWPMAVQQEADRIMSSVERKGWERGLERGRHEEVVRLLLRHLRARFGDVATEDLGQLDALTADQLEDLSLEIYRTGSYEEWRKRLDALGQGAGEES</sequence>
<gene>
    <name evidence="2" type="ORF">LIP_2382</name>
</gene>
<feature type="domain" description="DUF4351" evidence="1">
    <location>
        <begin position="248"/>
        <end position="291"/>
    </location>
</feature>
<dbReference type="EMBL" id="AP014924">
    <property type="protein sequence ID" value="BAS28223.1"/>
    <property type="molecule type" value="Genomic_DNA"/>
</dbReference>
<protein>
    <recommendedName>
        <fullName evidence="1">DUF4351 domain-containing protein</fullName>
    </recommendedName>
</protein>
<dbReference type="Proteomes" id="UP000065807">
    <property type="component" value="Chromosome"/>
</dbReference>
<evidence type="ECO:0000313" key="3">
    <source>
        <dbReference type="Proteomes" id="UP000065807"/>
    </source>
</evidence>
<dbReference type="OrthoDB" id="419816at2"/>
<dbReference type="AlphaFoldDB" id="A0A0K2SM79"/>